<evidence type="ECO:0000256" key="3">
    <source>
        <dbReference type="ARBA" id="ARBA00022475"/>
    </source>
</evidence>
<dbReference type="RefSeq" id="WP_060245042.1">
    <property type="nucleotide sequence ID" value="NZ_LPJR01000058.1"/>
</dbReference>
<dbReference type="PROSITE" id="PS00211">
    <property type="entry name" value="ABC_TRANSPORTER_1"/>
    <property type="match status" value="1"/>
</dbReference>
<keyword evidence="4" id="KW-0997">Cell inner membrane</keyword>
<dbReference type="GO" id="GO:0016887">
    <property type="term" value="F:ATP hydrolysis activity"/>
    <property type="evidence" value="ECO:0007669"/>
    <property type="project" value="InterPro"/>
</dbReference>
<dbReference type="InterPro" id="IPR003593">
    <property type="entry name" value="AAA+_ATPase"/>
</dbReference>
<keyword evidence="4" id="KW-0472">Membrane</keyword>
<organism evidence="8 9">
    <name type="scientific">Burkholderia pseudomultivorans</name>
    <dbReference type="NCBI Taxonomy" id="1207504"/>
    <lineage>
        <taxon>Bacteria</taxon>
        <taxon>Pseudomonadati</taxon>
        <taxon>Pseudomonadota</taxon>
        <taxon>Betaproteobacteria</taxon>
        <taxon>Burkholderiales</taxon>
        <taxon>Burkholderiaceae</taxon>
        <taxon>Burkholderia</taxon>
        <taxon>Burkholderia cepacia complex</taxon>
    </lineage>
</organism>
<dbReference type="Proteomes" id="UP000062912">
    <property type="component" value="Unassembled WGS sequence"/>
</dbReference>
<dbReference type="GO" id="GO:0140359">
    <property type="term" value="F:ABC-type transporter activity"/>
    <property type="evidence" value="ECO:0007669"/>
    <property type="project" value="InterPro"/>
</dbReference>
<dbReference type="InterPro" id="IPR017871">
    <property type="entry name" value="ABC_transporter-like_CS"/>
</dbReference>
<dbReference type="PANTHER" id="PTHR46743:SF2">
    <property type="entry name" value="TEICHOIC ACIDS EXPORT ATP-BINDING PROTEIN TAGH"/>
    <property type="match status" value="1"/>
</dbReference>
<dbReference type="CDD" id="cd03220">
    <property type="entry name" value="ABC_KpsT_Wzt"/>
    <property type="match status" value="1"/>
</dbReference>
<dbReference type="SMART" id="SM00382">
    <property type="entry name" value="AAA"/>
    <property type="match status" value="1"/>
</dbReference>
<evidence type="ECO:0000256" key="4">
    <source>
        <dbReference type="ARBA" id="ARBA00022519"/>
    </source>
</evidence>
<dbReference type="InterPro" id="IPR027417">
    <property type="entry name" value="P-loop_NTPase"/>
</dbReference>
<dbReference type="InterPro" id="IPR015860">
    <property type="entry name" value="ABC_transpr_TagH-like"/>
</dbReference>
<evidence type="ECO:0000256" key="6">
    <source>
        <dbReference type="ARBA" id="ARBA00022840"/>
    </source>
</evidence>
<accession>A0A132ECW3</accession>
<evidence type="ECO:0000313" key="9">
    <source>
        <dbReference type="Proteomes" id="UP000062912"/>
    </source>
</evidence>
<proteinExistence type="inferred from homology"/>
<protein>
    <submittedName>
        <fullName evidence="8">ATP-binding protein</fullName>
    </submittedName>
</protein>
<dbReference type="InterPro" id="IPR003439">
    <property type="entry name" value="ABC_transporter-like_ATP-bd"/>
</dbReference>
<keyword evidence="3" id="KW-1003">Cell membrane</keyword>
<keyword evidence="5" id="KW-0547">Nucleotide-binding</keyword>
<evidence type="ECO:0000256" key="1">
    <source>
        <dbReference type="ARBA" id="ARBA00005417"/>
    </source>
</evidence>
<dbReference type="PROSITE" id="PS50893">
    <property type="entry name" value="ABC_TRANSPORTER_2"/>
    <property type="match status" value="1"/>
</dbReference>
<keyword evidence="2" id="KW-0813">Transport</keyword>
<dbReference type="SUPFAM" id="SSF52540">
    <property type="entry name" value="P-loop containing nucleoside triphosphate hydrolases"/>
    <property type="match status" value="1"/>
</dbReference>
<gene>
    <name evidence="8" type="ORF">WT56_24210</name>
</gene>
<dbReference type="AlphaFoldDB" id="A0A132ECW3"/>
<dbReference type="Gene3D" id="3.40.50.300">
    <property type="entry name" value="P-loop containing nucleotide triphosphate hydrolases"/>
    <property type="match status" value="1"/>
</dbReference>
<comment type="similarity">
    <text evidence="1">Belongs to the ABC transporter superfamily.</text>
</comment>
<sequence length="220" mass="25103">MIELFDVSKKYEIREGNRLVLDKINCQIKKGEHVGILGKNGAGKSTLIRLISGSELPTSGIISRRMSISWPLAFSGGFQGSLTGLDNLRFVCRIYNTSYRDALPFVEEFTELGKYLREPVKRYSSGMRAKLAFAISMAIEFDCFLIDEVTAVGDSDFQRKCHIELFERRRDRAMVIVSHDSRMIREHCTRAYVLDSGKLLHFTNTEAAYNHYESPTRQSD</sequence>
<dbReference type="OrthoDB" id="9778870at2"/>
<evidence type="ECO:0000256" key="5">
    <source>
        <dbReference type="ARBA" id="ARBA00022741"/>
    </source>
</evidence>
<evidence type="ECO:0000313" key="8">
    <source>
        <dbReference type="EMBL" id="KWF24678.1"/>
    </source>
</evidence>
<dbReference type="GO" id="GO:0005524">
    <property type="term" value="F:ATP binding"/>
    <property type="evidence" value="ECO:0007669"/>
    <property type="project" value="UniProtKB-KW"/>
</dbReference>
<feature type="domain" description="ABC transporter" evidence="7">
    <location>
        <begin position="2"/>
        <end position="220"/>
    </location>
</feature>
<dbReference type="PANTHER" id="PTHR46743">
    <property type="entry name" value="TEICHOIC ACIDS EXPORT ATP-BINDING PROTEIN TAGH"/>
    <property type="match status" value="1"/>
</dbReference>
<dbReference type="Pfam" id="PF00005">
    <property type="entry name" value="ABC_tran"/>
    <property type="match status" value="1"/>
</dbReference>
<dbReference type="EMBL" id="LPJR01000058">
    <property type="protein sequence ID" value="KWF24678.1"/>
    <property type="molecule type" value="Genomic_DNA"/>
</dbReference>
<name>A0A132ECW3_9BURK</name>
<evidence type="ECO:0000256" key="2">
    <source>
        <dbReference type="ARBA" id="ARBA00022448"/>
    </source>
</evidence>
<dbReference type="InterPro" id="IPR050683">
    <property type="entry name" value="Bact_Polysacc_Export_ATP-bd"/>
</dbReference>
<reference evidence="8 9" key="1">
    <citation type="submission" date="2015-11" db="EMBL/GenBank/DDBJ databases">
        <title>Expanding the genomic diversity of Burkholderia species for the development of highly accurate diagnostics.</title>
        <authorList>
            <person name="Sahl J."/>
            <person name="Keim P."/>
            <person name="Wagner D."/>
        </authorList>
    </citation>
    <scope>NUCLEOTIDE SEQUENCE [LARGE SCALE GENOMIC DNA]</scope>
    <source>
        <strain evidence="8 9">MSMB368WGS</strain>
    </source>
</reference>
<keyword evidence="6 8" id="KW-0067">ATP-binding</keyword>
<comment type="caution">
    <text evidence="8">The sequence shown here is derived from an EMBL/GenBank/DDBJ whole genome shotgun (WGS) entry which is preliminary data.</text>
</comment>
<evidence type="ECO:0000259" key="7">
    <source>
        <dbReference type="PROSITE" id="PS50893"/>
    </source>
</evidence>
<dbReference type="GO" id="GO:0016020">
    <property type="term" value="C:membrane"/>
    <property type="evidence" value="ECO:0007669"/>
    <property type="project" value="InterPro"/>
</dbReference>